<dbReference type="Proteomes" id="UP000579281">
    <property type="component" value="Unassembled WGS sequence"/>
</dbReference>
<gene>
    <name evidence="8" type="ORF">HNQ80_000280</name>
</gene>
<feature type="transmembrane region" description="Helical" evidence="6">
    <location>
        <begin position="274"/>
        <end position="291"/>
    </location>
</feature>
<evidence type="ECO:0000256" key="2">
    <source>
        <dbReference type="ARBA" id="ARBA00022448"/>
    </source>
</evidence>
<evidence type="ECO:0000256" key="3">
    <source>
        <dbReference type="ARBA" id="ARBA00022692"/>
    </source>
</evidence>
<protein>
    <submittedName>
        <fullName evidence="8">MFS family permease</fullName>
    </submittedName>
</protein>
<dbReference type="GO" id="GO:0022857">
    <property type="term" value="F:transmembrane transporter activity"/>
    <property type="evidence" value="ECO:0007669"/>
    <property type="project" value="InterPro"/>
</dbReference>
<feature type="transmembrane region" description="Helical" evidence="6">
    <location>
        <begin position="209"/>
        <end position="230"/>
    </location>
</feature>
<evidence type="ECO:0000313" key="8">
    <source>
        <dbReference type="EMBL" id="MBB6214211.1"/>
    </source>
</evidence>
<dbReference type="Pfam" id="PF07690">
    <property type="entry name" value="MFS_1"/>
    <property type="match status" value="1"/>
</dbReference>
<feature type="transmembrane region" description="Helical" evidence="6">
    <location>
        <begin position="104"/>
        <end position="123"/>
    </location>
</feature>
<keyword evidence="4 6" id="KW-1133">Transmembrane helix</keyword>
<dbReference type="PANTHER" id="PTHR23530">
    <property type="entry name" value="TRANSPORT PROTEIN-RELATED"/>
    <property type="match status" value="1"/>
</dbReference>
<evidence type="ECO:0000256" key="5">
    <source>
        <dbReference type="ARBA" id="ARBA00023136"/>
    </source>
</evidence>
<keyword evidence="3 6" id="KW-0812">Transmembrane</keyword>
<dbReference type="Gene3D" id="1.20.1250.20">
    <property type="entry name" value="MFS general substrate transporter like domains"/>
    <property type="match status" value="1"/>
</dbReference>
<dbReference type="InterPro" id="IPR020846">
    <property type="entry name" value="MFS_dom"/>
</dbReference>
<dbReference type="InterPro" id="IPR053160">
    <property type="entry name" value="MFS_DHA3_Transporter"/>
</dbReference>
<feature type="transmembrane region" description="Helical" evidence="6">
    <location>
        <begin position="242"/>
        <end position="262"/>
    </location>
</feature>
<dbReference type="InterPro" id="IPR036259">
    <property type="entry name" value="MFS_trans_sf"/>
</dbReference>
<proteinExistence type="predicted"/>
<dbReference type="GO" id="GO:0005886">
    <property type="term" value="C:plasma membrane"/>
    <property type="evidence" value="ECO:0007669"/>
    <property type="project" value="UniProtKB-SubCell"/>
</dbReference>
<feature type="transmembrane region" description="Helical" evidence="6">
    <location>
        <begin position="297"/>
        <end position="319"/>
    </location>
</feature>
<feature type="transmembrane region" description="Helical" evidence="6">
    <location>
        <begin position="164"/>
        <end position="181"/>
    </location>
</feature>
<feature type="transmembrane region" description="Helical" evidence="6">
    <location>
        <begin position="357"/>
        <end position="380"/>
    </location>
</feature>
<evidence type="ECO:0000256" key="1">
    <source>
        <dbReference type="ARBA" id="ARBA00004651"/>
    </source>
</evidence>
<feature type="transmembrane region" description="Helical" evidence="6">
    <location>
        <begin position="40"/>
        <end position="63"/>
    </location>
</feature>
<evidence type="ECO:0000259" key="7">
    <source>
        <dbReference type="PROSITE" id="PS50850"/>
    </source>
</evidence>
<dbReference type="RefSeq" id="WP_184307401.1">
    <property type="nucleotide sequence ID" value="NZ_JACHEN010000001.1"/>
</dbReference>
<keyword evidence="9" id="KW-1185">Reference proteome</keyword>
<evidence type="ECO:0000313" key="9">
    <source>
        <dbReference type="Proteomes" id="UP000579281"/>
    </source>
</evidence>
<feature type="transmembrane region" description="Helical" evidence="6">
    <location>
        <begin position="75"/>
        <end position="98"/>
    </location>
</feature>
<keyword evidence="2" id="KW-0813">Transport</keyword>
<evidence type="ECO:0000256" key="6">
    <source>
        <dbReference type="SAM" id="Phobius"/>
    </source>
</evidence>
<feature type="transmembrane region" description="Helical" evidence="6">
    <location>
        <begin position="135"/>
        <end position="158"/>
    </location>
</feature>
<comment type="caution">
    <text evidence="8">The sequence shown here is derived from an EMBL/GenBank/DDBJ whole genome shotgun (WGS) entry which is preliminary data.</text>
</comment>
<name>A0A841KLT9_9FIRM</name>
<dbReference type="PANTHER" id="PTHR23530:SF1">
    <property type="entry name" value="PERMEASE, MAJOR FACILITATOR SUPERFAMILY-RELATED"/>
    <property type="match status" value="1"/>
</dbReference>
<dbReference type="AlphaFoldDB" id="A0A841KLT9"/>
<evidence type="ECO:0000256" key="4">
    <source>
        <dbReference type="ARBA" id="ARBA00022989"/>
    </source>
</evidence>
<feature type="transmembrane region" description="Helical" evidence="6">
    <location>
        <begin position="331"/>
        <end position="351"/>
    </location>
</feature>
<dbReference type="SUPFAM" id="SSF103473">
    <property type="entry name" value="MFS general substrate transporter"/>
    <property type="match status" value="1"/>
</dbReference>
<reference evidence="8 9" key="1">
    <citation type="submission" date="2020-08" db="EMBL/GenBank/DDBJ databases">
        <title>Genomic Encyclopedia of Type Strains, Phase IV (KMG-IV): sequencing the most valuable type-strain genomes for metagenomic binning, comparative biology and taxonomic classification.</title>
        <authorList>
            <person name="Goeker M."/>
        </authorList>
    </citation>
    <scope>NUCLEOTIDE SEQUENCE [LARGE SCALE GENOMIC DNA]</scope>
    <source>
        <strain evidence="8 9">DSM 103526</strain>
    </source>
</reference>
<dbReference type="InterPro" id="IPR011701">
    <property type="entry name" value="MFS"/>
</dbReference>
<keyword evidence="5 6" id="KW-0472">Membrane</keyword>
<accession>A0A841KLT9</accession>
<feature type="transmembrane region" description="Helical" evidence="6">
    <location>
        <begin position="12"/>
        <end position="34"/>
    </location>
</feature>
<organism evidence="8 9">
    <name type="scientific">Anaerosolibacter carboniphilus</name>
    <dbReference type="NCBI Taxonomy" id="1417629"/>
    <lineage>
        <taxon>Bacteria</taxon>
        <taxon>Bacillati</taxon>
        <taxon>Bacillota</taxon>
        <taxon>Clostridia</taxon>
        <taxon>Peptostreptococcales</taxon>
        <taxon>Thermotaleaceae</taxon>
        <taxon>Anaerosolibacter</taxon>
    </lineage>
</organism>
<dbReference type="CDD" id="cd06174">
    <property type="entry name" value="MFS"/>
    <property type="match status" value="1"/>
</dbReference>
<comment type="subcellular location">
    <subcellularLocation>
        <location evidence="1">Cell membrane</location>
        <topology evidence="1">Multi-pass membrane protein</topology>
    </subcellularLocation>
</comment>
<feature type="domain" description="Major facilitator superfamily (MFS) profile" evidence="7">
    <location>
        <begin position="8"/>
        <end position="385"/>
    </location>
</feature>
<dbReference type="PROSITE" id="PS50850">
    <property type="entry name" value="MFS"/>
    <property type="match status" value="1"/>
</dbReference>
<sequence length="394" mass="44577">MDTLIRSKRLNIYLMYLIVFFQGFVFYGPIATIYRQSRGISMYQIFLIESVFWILMIVLEIPWGYFADRFGYKKTLVISNVIFFISKIVFYKAFSFYMFVFERILLAIAISGLSGCDIALLYASSEDGESQKVFGIYNALATAGYLIASLMSTLIVEYSIDKTGFYTVFPYGIAIILTILIKDVQTNEKIKEKMGIKDSFKNIMHNKPIMILVISIAFVREVFQATSVFLNQLQYIRSGIDIRYFGILAVMIQIANLSSAKSHILSNKLEKNKSIEMLIICIMICCFLLIFTQSQIFSVILIMLISGSMSLINPIVLEIQNKAIITGDRATMLSIYAMAGNIVAAIINPLIGKAADISVQTAFGTCVLIVFCGYGLFLIYKMMNRNLKSLYIDQ</sequence>
<dbReference type="EMBL" id="JACHEN010000001">
    <property type="protein sequence ID" value="MBB6214211.1"/>
    <property type="molecule type" value="Genomic_DNA"/>
</dbReference>